<name>A0A161H5K2_PSEFL</name>
<dbReference type="NCBIfam" id="TIGR03749">
    <property type="entry name" value="conj_TIGR03749"/>
    <property type="match status" value="1"/>
</dbReference>
<accession>A0A161H5K2</accession>
<organism evidence="1 2">
    <name type="scientific">Pseudomonas fluorescens</name>
    <dbReference type="NCBI Taxonomy" id="294"/>
    <lineage>
        <taxon>Bacteria</taxon>
        <taxon>Pseudomonadati</taxon>
        <taxon>Pseudomonadota</taxon>
        <taxon>Gammaproteobacteria</taxon>
        <taxon>Pseudomonadales</taxon>
        <taxon>Pseudomonadaceae</taxon>
        <taxon>Pseudomonas</taxon>
    </lineage>
</organism>
<dbReference type="Proteomes" id="UP000076083">
    <property type="component" value="Chromosome"/>
</dbReference>
<reference evidence="1 2" key="2">
    <citation type="journal article" date="2018" name="Nature">
        <title>Mutant phenotypes for thousands of bacterial genes of unknown function.</title>
        <authorList>
            <person name="Price M.N."/>
            <person name="Wetmore K.M."/>
            <person name="Waters R.J."/>
            <person name="Callaghan M."/>
            <person name="Ray J."/>
            <person name="Liu H."/>
            <person name="Kuehl J.V."/>
            <person name="Melnyk R.A."/>
            <person name="Lamson J.S."/>
            <person name="Suh Y."/>
            <person name="Carlson H.K."/>
            <person name="Esquivel Z."/>
            <person name="Sadeeshkumar H."/>
            <person name="Chakraborty R."/>
            <person name="Zane G.M."/>
            <person name="Rubin B.E."/>
            <person name="Wall J.D."/>
            <person name="Visel A."/>
            <person name="Bristow J."/>
            <person name="Blow M.J."/>
            <person name="Arkin A.P."/>
            <person name="Deutschbauer A.M."/>
        </authorList>
    </citation>
    <scope>NUCLEOTIDE SEQUENCE [LARGE SCALE GENOMIC DNA]</scope>
    <source>
        <strain evidence="1 2">FW300-N2E2</strain>
    </source>
</reference>
<sequence length="287" mass="31222">MLGLTLILPLFKCQAVELMRWERLPLTVPLVVGEERVLFVERNVRVGMPAELGDRLRVQSAGGTVYLRANEPIEPTRLQLQDAATGELILLDIAAEVAQAGQAALEAIKIVESPINQAHTKDGHSEPTASVHEHIQQTPVPVVLTRYAAQNLYAPLRTVEPLPGVRPVNLPADLALDLLMPSLSISAKTLAAWRLDDYWVTAIRLSNQTQAHVDLDPRYLLGDFATATFQHQFLGPRGTPSDTTVLYLTSRGQGIAAALIPTISPIDAALNLPQALGASPKERPNEK</sequence>
<dbReference type="AlphaFoldDB" id="A0A161H5K2"/>
<reference evidence="2" key="1">
    <citation type="submission" date="2016-04" db="EMBL/GenBank/DDBJ databases">
        <authorList>
            <person name="Ray J."/>
            <person name="Price M."/>
            <person name="Deutschbauer A."/>
        </authorList>
    </citation>
    <scope>NUCLEOTIDE SEQUENCE [LARGE SCALE GENOMIC DNA]</scope>
    <source>
        <strain evidence="2">FW300-N2E2</strain>
    </source>
</reference>
<proteinExistence type="predicted"/>
<dbReference type="EMBL" id="CP015225">
    <property type="protein sequence ID" value="AMZ75316.1"/>
    <property type="molecule type" value="Genomic_DNA"/>
</dbReference>
<gene>
    <name evidence="1" type="ORF">TK06_10000</name>
</gene>
<evidence type="ECO:0000313" key="2">
    <source>
        <dbReference type="Proteomes" id="UP000076083"/>
    </source>
</evidence>
<evidence type="ECO:0000313" key="1">
    <source>
        <dbReference type="EMBL" id="AMZ75316.1"/>
    </source>
</evidence>
<dbReference type="Pfam" id="PF11920">
    <property type="entry name" value="DUF3438"/>
    <property type="match status" value="1"/>
</dbReference>
<dbReference type="InterPro" id="IPR021844">
    <property type="entry name" value="Integr_conj_element_PFL4704"/>
</dbReference>
<protein>
    <submittedName>
        <fullName evidence="1">Integrating conjugative element protein</fullName>
    </submittedName>
</protein>